<comment type="caution">
    <text evidence="2">The sequence shown here is derived from an EMBL/GenBank/DDBJ whole genome shotgun (WGS) entry which is preliminary data.</text>
</comment>
<dbReference type="KEGG" id="shx:MS3_00008193"/>
<reference evidence="2" key="2">
    <citation type="journal article" date="2019" name="Gigascience">
        <title>High-quality Schistosoma haematobium genome achieved by single-molecule and long-range sequencing.</title>
        <authorList>
            <person name="Stroehlein A.J."/>
            <person name="Korhonen P.K."/>
            <person name="Chong T.M."/>
            <person name="Lim Y.L."/>
            <person name="Chan K.G."/>
            <person name="Webster B."/>
            <person name="Rollinson D."/>
            <person name="Brindley P.J."/>
            <person name="Gasser R.B."/>
            <person name="Young N.D."/>
        </authorList>
    </citation>
    <scope>NUCLEOTIDE SEQUENCE</scope>
</reference>
<dbReference type="Pfam" id="PF23309">
    <property type="entry name" value="DUF7083"/>
    <property type="match status" value="1"/>
</dbReference>
<proteinExistence type="predicted"/>
<feature type="domain" description="DUF7083" evidence="1">
    <location>
        <begin position="51"/>
        <end position="137"/>
    </location>
</feature>
<reference evidence="2" key="1">
    <citation type="journal article" date="2012" name="Nat. Genet.">
        <title>Whole-genome sequence of Schistosoma haematobium.</title>
        <authorList>
            <person name="Young N.D."/>
            <person name="Jex A.R."/>
            <person name="Li B."/>
            <person name="Liu S."/>
            <person name="Yang L."/>
            <person name="Xiong Z."/>
            <person name="Li Y."/>
            <person name="Cantacessi C."/>
            <person name="Hall R.S."/>
            <person name="Xu X."/>
            <person name="Chen F."/>
            <person name="Wu X."/>
            <person name="Zerlotini A."/>
            <person name="Oliveira G."/>
            <person name="Hofmann A."/>
            <person name="Zhang G."/>
            <person name="Fang X."/>
            <person name="Kang Y."/>
            <person name="Campbell B.E."/>
            <person name="Loukas A."/>
            <person name="Ranganathan S."/>
            <person name="Rollinson D."/>
            <person name="Rinaldi G."/>
            <person name="Brindley P.J."/>
            <person name="Yang H."/>
            <person name="Wang J."/>
            <person name="Wang J."/>
            <person name="Gasser R.B."/>
        </authorList>
    </citation>
    <scope>NUCLEOTIDE SEQUENCE</scope>
</reference>
<name>A0A6A5D7A2_SCHHA</name>
<accession>A0A6A5D7A2</accession>
<evidence type="ECO:0000259" key="1">
    <source>
        <dbReference type="Pfam" id="PF23309"/>
    </source>
</evidence>
<protein>
    <recommendedName>
        <fullName evidence="1">DUF7083 domain-containing protein</fullName>
    </recommendedName>
</protein>
<organism evidence="2 3">
    <name type="scientific">Schistosoma haematobium</name>
    <name type="common">Blood fluke</name>
    <dbReference type="NCBI Taxonomy" id="6185"/>
    <lineage>
        <taxon>Eukaryota</taxon>
        <taxon>Metazoa</taxon>
        <taxon>Spiralia</taxon>
        <taxon>Lophotrochozoa</taxon>
        <taxon>Platyhelminthes</taxon>
        <taxon>Trematoda</taxon>
        <taxon>Digenea</taxon>
        <taxon>Strigeidida</taxon>
        <taxon>Schistosomatoidea</taxon>
        <taxon>Schistosomatidae</taxon>
        <taxon>Schistosoma</taxon>
    </lineage>
</organism>
<reference evidence="2" key="4">
    <citation type="journal article" date="2022" name="PLoS Pathog.">
        <title>Chromosome-level genome of Schistosoma haematobium underpins genome-wide explorations of molecular variation.</title>
        <authorList>
            <person name="Stroehlein A.J."/>
            <person name="Korhonen P.K."/>
            <person name="Lee V.V."/>
            <person name="Ralph S.A."/>
            <person name="Mentink-Kane M."/>
            <person name="You H."/>
            <person name="McManus D.P."/>
            <person name="Tchuente L.T."/>
            <person name="Stothard J.R."/>
            <person name="Kaur P."/>
            <person name="Dudchenko O."/>
            <person name="Aiden E.L."/>
            <person name="Yang B."/>
            <person name="Yang H."/>
            <person name="Emery A.M."/>
            <person name="Webster B.L."/>
            <person name="Brindley P.J."/>
            <person name="Rollinson D."/>
            <person name="Chang B.C.H."/>
            <person name="Gasser R.B."/>
            <person name="Young N.D."/>
        </authorList>
    </citation>
    <scope>NUCLEOTIDE SEQUENCE</scope>
</reference>
<dbReference type="CTD" id="24591977"/>
<evidence type="ECO:0000313" key="2">
    <source>
        <dbReference type="EMBL" id="KAH9593693.1"/>
    </source>
</evidence>
<sequence>MSFTFDQFEALLEKQEKRCEQFQIRILEALTQQMNVNQNGLTDDPSKSHVDHIINSVHEFHFDGLTGVTFESQFIKYEDVFKVNLEKFDDVAKVGVMLRKLGTGEHERYTNFILPKNPRYLSFDATVVTLSQIFGKQSSLFNIRYEYLKLAKAGIDDWVQHASVVNKNTSGDNRMYLTQNYRIC</sequence>
<reference evidence="2" key="3">
    <citation type="submission" date="2021-06" db="EMBL/GenBank/DDBJ databases">
        <title>Chromosome-level genome assembly for S. haematobium.</title>
        <authorList>
            <person name="Stroehlein A.J."/>
        </authorList>
    </citation>
    <scope>NUCLEOTIDE SEQUENCE</scope>
</reference>
<dbReference type="EMBL" id="AMPZ03000001">
    <property type="protein sequence ID" value="KAH9593693.1"/>
    <property type="molecule type" value="Genomic_DNA"/>
</dbReference>
<dbReference type="AlphaFoldDB" id="A0A6A5D7A2"/>
<dbReference type="GeneID" id="24591977"/>
<dbReference type="OrthoDB" id="6242354at2759"/>
<gene>
    <name evidence="2" type="ORF">MS3_00008193</name>
</gene>
<dbReference type="Proteomes" id="UP000471633">
    <property type="component" value="Unassembled WGS sequence"/>
</dbReference>
<keyword evidence="3" id="KW-1185">Reference proteome</keyword>
<evidence type="ECO:0000313" key="3">
    <source>
        <dbReference type="Proteomes" id="UP000471633"/>
    </source>
</evidence>
<dbReference type="RefSeq" id="XP_012795935.2">
    <property type="nucleotide sequence ID" value="XM_012940481.3"/>
</dbReference>
<dbReference type="InterPro" id="IPR055510">
    <property type="entry name" value="DUF7083"/>
</dbReference>